<proteinExistence type="predicted"/>
<feature type="transmembrane region" description="Helical" evidence="1">
    <location>
        <begin position="12"/>
        <end position="31"/>
    </location>
</feature>
<gene>
    <name evidence="2" type="ORF">OdinLCB4_003260</name>
</gene>
<protein>
    <submittedName>
        <fullName evidence="2">Uncharacterized protein</fullName>
    </submittedName>
</protein>
<dbReference type="Proteomes" id="UP000186851">
    <property type="component" value="Chromosome"/>
</dbReference>
<reference evidence="2" key="1">
    <citation type="journal article" date="2017" name="Nature">
        <title>Asgard archaea illuminate the origin of eukaryotic cellular complexity.</title>
        <authorList>
            <person name="Zaremba-Niedzwiedzka K."/>
            <person name="Caceres E.F."/>
            <person name="Saw J.H."/>
            <person name="Backstrom D."/>
            <person name="Juzokaite L."/>
            <person name="Vancaester E."/>
            <person name="Seitz K.W."/>
            <person name="Anantharaman K."/>
            <person name="Starnawski P."/>
            <person name="Kjeldsen K.U."/>
            <person name="Scott M.B."/>
            <person name="Nunoura T."/>
            <person name="Banfield J.F."/>
            <person name="Schramm A."/>
            <person name="Baker B.J."/>
            <person name="Spang A."/>
            <person name="Ettema T.J.G."/>
        </authorList>
    </citation>
    <scope>NUCLEOTIDE SEQUENCE</scope>
    <source>
        <strain evidence="2">LCB_4</strain>
    </source>
</reference>
<reference evidence="2" key="2">
    <citation type="journal article" date="2022" name="Nat. Microbiol.">
        <title>A closed Candidatus Odinarchaeum chromosome exposes Asgard archaeal viruses.</title>
        <authorList>
            <person name="Tamarit D."/>
            <person name="Caceres E.F."/>
            <person name="Krupovic M."/>
            <person name="Nijland R."/>
            <person name="Eme L."/>
            <person name="Robinson N.P."/>
            <person name="Ettema T.J.G."/>
        </authorList>
    </citation>
    <scope>NUCLEOTIDE SEQUENCE</scope>
    <source>
        <strain evidence="2">LCB_4</strain>
    </source>
</reference>
<keyword evidence="1" id="KW-1133">Transmembrane helix</keyword>
<keyword evidence="1" id="KW-0812">Transmembrane</keyword>
<organism evidence="2 3">
    <name type="scientific">Odinarchaeota yellowstonii (strain LCB_4)</name>
    <dbReference type="NCBI Taxonomy" id="1841599"/>
    <lineage>
        <taxon>Archaea</taxon>
        <taxon>Promethearchaeati</taxon>
        <taxon>Candidatus Odinarchaeota</taxon>
        <taxon>Candidatus Odinarchaeia</taxon>
        <taxon>Candidatus Odinarchaeales</taxon>
        <taxon>Candidatus Odinarchaeaceae</taxon>
        <taxon>Candidatus Odinarchaeum</taxon>
    </lineage>
</organism>
<accession>A0AAF0D3F2</accession>
<dbReference type="EMBL" id="CP091871">
    <property type="protein sequence ID" value="WEU40939.1"/>
    <property type="molecule type" value="Genomic_DNA"/>
</dbReference>
<name>A0AAF0D3F2_ODILC</name>
<evidence type="ECO:0000313" key="3">
    <source>
        <dbReference type="Proteomes" id="UP000186851"/>
    </source>
</evidence>
<feature type="transmembrane region" description="Helical" evidence="1">
    <location>
        <begin position="263"/>
        <end position="283"/>
    </location>
</feature>
<dbReference type="KEGG" id="oyw:OdinLCB4_003260"/>
<dbReference type="AlphaFoldDB" id="A0AAF0D3F2"/>
<evidence type="ECO:0000313" key="2">
    <source>
        <dbReference type="EMBL" id="WEU40939.1"/>
    </source>
</evidence>
<sequence length="295" mass="33010">MITSRRVELKKNRNLIIILILILITVNFTPLEPARSTPYQIYNYGVGVSPIPAELGMNISIIGGYTLKYNPGIEEGYAIFRLRNTTQTLSEIVYTEPTDYIERIVNFTLAPENWIPSSTGALAIAQLDLVIKTGGMVYTDNSSVYFYIQRAGPGCKIRSLTSVKEGYTTIIFELYNCHNPEYKVRNVLVNTQITVNSQIVAENISITDVNGLFAISFRHLENIKQYNITVLTGESQQYKPGLFNFTISVDSEPGRIVEHGAPYLLVVILTSGLIIGLLGYVGFKKTKRKADLIIR</sequence>
<keyword evidence="1" id="KW-0472">Membrane</keyword>
<evidence type="ECO:0000256" key="1">
    <source>
        <dbReference type="SAM" id="Phobius"/>
    </source>
</evidence>